<feature type="region of interest" description="Disordered" evidence="2">
    <location>
        <begin position="1"/>
        <end position="34"/>
    </location>
</feature>
<dbReference type="SUPFAM" id="SSF49879">
    <property type="entry name" value="SMAD/FHA domain"/>
    <property type="match status" value="1"/>
</dbReference>
<gene>
    <name evidence="3" type="ORF">EDD42_2092</name>
</gene>
<name>A0A3N2C3J6_9MICO</name>
<keyword evidence="4" id="KW-1185">Reference proteome</keyword>
<dbReference type="InterPro" id="IPR000253">
    <property type="entry name" value="FHA_dom"/>
</dbReference>
<dbReference type="Gene3D" id="2.60.200.20">
    <property type="match status" value="1"/>
</dbReference>
<dbReference type="AlphaFoldDB" id="A0A3N2C3J6"/>
<keyword evidence="1" id="KW-0597">Phosphoprotein</keyword>
<dbReference type="PROSITE" id="PS50006">
    <property type="entry name" value="FHA_DOMAIN"/>
    <property type="match status" value="1"/>
</dbReference>
<dbReference type="Proteomes" id="UP000266915">
    <property type="component" value="Unassembled WGS sequence"/>
</dbReference>
<evidence type="ECO:0000313" key="3">
    <source>
        <dbReference type="EMBL" id="ROR82010.1"/>
    </source>
</evidence>
<dbReference type="OrthoDB" id="9815925at2"/>
<reference evidence="3 4" key="1">
    <citation type="submission" date="2018-11" db="EMBL/GenBank/DDBJ databases">
        <title>Sequencing the genomes of 1000 actinobacteria strains.</title>
        <authorList>
            <person name="Klenk H.-P."/>
        </authorList>
    </citation>
    <scope>NUCLEOTIDE SEQUENCE [LARGE SCALE GENOMIC DNA]</scope>
    <source>
        <strain evidence="3 4">DSM 14012</strain>
    </source>
</reference>
<accession>A0A3N2C3J6</accession>
<evidence type="ECO:0000313" key="4">
    <source>
        <dbReference type="Proteomes" id="UP000266915"/>
    </source>
</evidence>
<dbReference type="SMART" id="SM00240">
    <property type="entry name" value="FHA"/>
    <property type="match status" value="1"/>
</dbReference>
<evidence type="ECO:0000256" key="2">
    <source>
        <dbReference type="SAM" id="MobiDB-lite"/>
    </source>
</evidence>
<dbReference type="InterPro" id="IPR008984">
    <property type="entry name" value="SMAD_FHA_dom_sf"/>
</dbReference>
<dbReference type="EMBL" id="RKHL01000001">
    <property type="protein sequence ID" value="ROR82010.1"/>
    <property type="molecule type" value="Genomic_DNA"/>
</dbReference>
<dbReference type="RefSeq" id="WP_086473205.1">
    <property type="nucleotide sequence ID" value="NZ_CP019402.1"/>
</dbReference>
<protein>
    <submittedName>
        <fullName evidence="3">Type III secretion system (T3SS) inner membrane Yop/YscD-like protein</fullName>
    </submittedName>
</protein>
<evidence type="ECO:0000256" key="1">
    <source>
        <dbReference type="ARBA" id="ARBA00022553"/>
    </source>
</evidence>
<comment type="caution">
    <text evidence="3">The sequence shown here is derived from an EMBL/GenBank/DDBJ whole genome shotgun (WGS) entry which is preliminary data.</text>
</comment>
<proteinExistence type="predicted"/>
<dbReference type="Pfam" id="PF00498">
    <property type="entry name" value="FHA"/>
    <property type="match status" value="1"/>
</dbReference>
<organism evidence="3 4">
    <name type="scientific">Plantibacter flavus</name>
    <dbReference type="NCBI Taxonomy" id="150123"/>
    <lineage>
        <taxon>Bacteria</taxon>
        <taxon>Bacillati</taxon>
        <taxon>Actinomycetota</taxon>
        <taxon>Actinomycetes</taxon>
        <taxon>Micrococcales</taxon>
        <taxon>Microbacteriaceae</taxon>
        <taxon>Plantibacter</taxon>
    </lineage>
</organism>
<dbReference type="CDD" id="cd22684">
    <property type="entry name" value="FHA_GarA_OdhI-like"/>
    <property type="match status" value="1"/>
</dbReference>
<sequence length="173" mass="18502">MAEHDEKYPATGAYTPGAVDDGAPTSGSGDREVDTTLTFGEDLGAALAAIDSDVTAEEHEAIAALPSGSALLIVRRGPNAGARFLLDADVTTVGRHPEADIFLDDVTVSRRHTEFHRHGTAFEIRDLNSLNGTYFDGVRIDKAILRDAAEVQIGKFRLTFYASRIDLASQLGS</sequence>